<dbReference type="Proteomes" id="UP000575985">
    <property type="component" value="Unassembled WGS sequence"/>
</dbReference>
<accession>A0A853BHK2</accession>
<dbReference type="Pfam" id="PF07336">
    <property type="entry name" value="ABATE"/>
    <property type="match status" value="1"/>
</dbReference>
<evidence type="ECO:0000313" key="2">
    <source>
        <dbReference type="EMBL" id="NYI94204.1"/>
    </source>
</evidence>
<organism evidence="2 3">
    <name type="scientific">Streptomonospora nanhaiensis</name>
    <dbReference type="NCBI Taxonomy" id="1323731"/>
    <lineage>
        <taxon>Bacteria</taxon>
        <taxon>Bacillati</taxon>
        <taxon>Actinomycetota</taxon>
        <taxon>Actinomycetes</taxon>
        <taxon>Streptosporangiales</taxon>
        <taxon>Nocardiopsidaceae</taxon>
        <taxon>Streptomonospora</taxon>
    </lineage>
</organism>
<dbReference type="Gene3D" id="1.10.3300.10">
    <property type="entry name" value="Jann2411-like domain"/>
    <property type="match status" value="1"/>
</dbReference>
<evidence type="ECO:0000313" key="3">
    <source>
        <dbReference type="Proteomes" id="UP000575985"/>
    </source>
</evidence>
<keyword evidence="3" id="KW-1185">Reference proteome</keyword>
<dbReference type="InterPro" id="IPR010852">
    <property type="entry name" value="ABATE"/>
</dbReference>
<name>A0A853BHK2_9ACTN</name>
<dbReference type="AlphaFoldDB" id="A0A853BHK2"/>
<protein>
    <submittedName>
        <fullName evidence="2">Putative RNA-binding Zn ribbon-like protein</fullName>
    </submittedName>
</protein>
<sequence>MAAGILLTSPQGQRHRFDAGTLFLEILLTGGPGPYERYEILHSPADLAAWLPRSRLGAPVRLAPAHLRISPMELREVKRLRDTLHPLARDLAAGRPARPEHLRALNDAAGAAPRPRIDPATRARAWELPISGTQALGALARDAIDVVASPRAGRVRECAAADCLLLFLDTSRPGNRRWCSMERCGNRHKVAAHRGRARGATRPSGP</sequence>
<dbReference type="RefSeq" id="WP_179765901.1">
    <property type="nucleotide sequence ID" value="NZ_JACCFO010000001.1"/>
</dbReference>
<dbReference type="PANTHER" id="PTHR35525:SF3">
    <property type="entry name" value="BLL6575 PROTEIN"/>
    <property type="match status" value="1"/>
</dbReference>
<reference evidence="2 3" key="1">
    <citation type="submission" date="2020-07" db="EMBL/GenBank/DDBJ databases">
        <title>Sequencing the genomes of 1000 actinobacteria strains.</title>
        <authorList>
            <person name="Klenk H.-P."/>
        </authorList>
    </citation>
    <scope>NUCLEOTIDE SEQUENCE [LARGE SCALE GENOMIC DNA]</scope>
    <source>
        <strain evidence="2 3">DSM 45927</strain>
    </source>
</reference>
<proteinExistence type="predicted"/>
<feature type="domain" description="Zinc finger CGNR" evidence="1">
    <location>
        <begin position="154"/>
        <end position="196"/>
    </location>
</feature>
<dbReference type="EMBL" id="JACCFO010000001">
    <property type="protein sequence ID" value="NYI94204.1"/>
    <property type="molecule type" value="Genomic_DNA"/>
</dbReference>
<dbReference type="PANTHER" id="PTHR35525">
    <property type="entry name" value="BLL6575 PROTEIN"/>
    <property type="match status" value="1"/>
</dbReference>
<dbReference type="SUPFAM" id="SSF160904">
    <property type="entry name" value="Jann2411-like"/>
    <property type="match status" value="1"/>
</dbReference>
<dbReference type="InterPro" id="IPR021005">
    <property type="entry name" value="Znf_CGNR"/>
</dbReference>
<evidence type="ECO:0000259" key="1">
    <source>
        <dbReference type="Pfam" id="PF11706"/>
    </source>
</evidence>
<dbReference type="Pfam" id="PF11706">
    <property type="entry name" value="zf-CGNR"/>
    <property type="match status" value="1"/>
</dbReference>
<gene>
    <name evidence="2" type="ORF">HNR12_000481</name>
</gene>
<comment type="caution">
    <text evidence="2">The sequence shown here is derived from an EMBL/GenBank/DDBJ whole genome shotgun (WGS) entry which is preliminary data.</text>
</comment>
<dbReference type="InterPro" id="IPR023286">
    <property type="entry name" value="ABATE_dom_sf"/>
</dbReference>